<gene>
    <name evidence="2" type="ORF">ACJRO7_015425</name>
</gene>
<dbReference type="AlphaFoldDB" id="A0ABD3L4H3"/>
<keyword evidence="3" id="KW-1185">Reference proteome</keyword>
<accession>A0ABD3L4H3</accession>
<dbReference type="Proteomes" id="UP001634007">
    <property type="component" value="Unassembled WGS sequence"/>
</dbReference>
<sequence>MTPELSPPVIASAGHHRRAACSPSSRCHHPRRFACRTLAPKPTPRSDVAATPMSSSAQICPEPTARSTPPDPGADAARQSRCAAPTPPPPCLCLRSEFLARDVRT</sequence>
<feature type="region of interest" description="Disordered" evidence="1">
    <location>
        <begin position="1"/>
        <end position="90"/>
    </location>
</feature>
<proteinExistence type="predicted"/>
<organism evidence="2 3">
    <name type="scientific">Eucalyptus globulus</name>
    <name type="common">Tasmanian blue gum</name>
    <dbReference type="NCBI Taxonomy" id="34317"/>
    <lineage>
        <taxon>Eukaryota</taxon>
        <taxon>Viridiplantae</taxon>
        <taxon>Streptophyta</taxon>
        <taxon>Embryophyta</taxon>
        <taxon>Tracheophyta</taxon>
        <taxon>Spermatophyta</taxon>
        <taxon>Magnoliopsida</taxon>
        <taxon>eudicotyledons</taxon>
        <taxon>Gunneridae</taxon>
        <taxon>Pentapetalae</taxon>
        <taxon>rosids</taxon>
        <taxon>malvids</taxon>
        <taxon>Myrtales</taxon>
        <taxon>Myrtaceae</taxon>
        <taxon>Myrtoideae</taxon>
        <taxon>Eucalypteae</taxon>
        <taxon>Eucalyptus</taxon>
    </lineage>
</organism>
<evidence type="ECO:0000313" key="2">
    <source>
        <dbReference type="EMBL" id="KAL3746462.1"/>
    </source>
</evidence>
<name>A0ABD3L4H3_EUCGL</name>
<evidence type="ECO:0000256" key="1">
    <source>
        <dbReference type="SAM" id="MobiDB-lite"/>
    </source>
</evidence>
<reference evidence="2 3" key="1">
    <citation type="submission" date="2024-11" db="EMBL/GenBank/DDBJ databases">
        <title>Chromosome-level genome assembly of Eucalyptus globulus Labill. provides insights into its genome evolution.</title>
        <authorList>
            <person name="Li X."/>
        </authorList>
    </citation>
    <scope>NUCLEOTIDE SEQUENCE [LARGE SCALE GENOMIC DNA]</scope>
    <source>
        <strain evidence="2">CL2024</strain>
        <tissue evidence="2">Fresh tender leaves</tissue>
    </source>
</reference>
<comment type="caution">
    <text evidence="2">The sequence shown here is derived from an EMBL/GenBank/DDBJ whole genome shotgun (WGS) entry which is preliminary data.</text>
</comment>
<evidence type="ECO:0000313" key="3">
    <source>
        <dbReference type="Proteomes" id="UP001634007"/>
    </source>
</evidence>
<dbReference type="EMBL" id="JBJKBG010000003">
    <property type="protein sequence ID" value="KAL3746462.1"/>
    <property type="molecule type" value="Genomic_DNA"/>
</dbReference>
<protein>
    <submittedName>
        <fullName evidence="2">Uncharacterized protein</fullName>
    </submittedName>
</protein>